<dbReference type="Proteomes" id="UP001054837">
    <property type="component" value="Unassembled WGS sequence"/>
</dbReference>
<comment type="caution">
    <text evidence="1">The sequence shown here is derived from an EMBL/GenBank/DDBJ whole genome shotgun (WGS) entry which is preliminary data.</text>
</comment>
<reference evidence="1 2" key="1">
    <citation type="submission" date="2021-06" db="EMBL/GenBank/DDBJ databases">
        <title>Caerostris darwini draft genome.</title>
        <authorList>
            <person name="Kono N."/>
            <person name="Arakawa K."/>
        </authorList>
    </citation>
    <scope>NUCLEOTIDE SEQUENCE [LARGE SCALE GENOMIC DNA]</scope>
</reference>
<name>A0AAV4WWA0_9ARAC</name>
<gene>
    <name evidence="1" type="ORF">CDAR_4081</name>
</gene>
<evidence type="ECO:0000313" key="1">
    <source>
        <dbReference type="EMBL" id="GIY87171.1"/>
    </source>
</evidence>
<dbReference type="EMBL" id="BPLQ01015307">
    <property type="protein sequence ID" value="GIY87171.1"/>
    <property type="molecule type" value="Genomic_DNA"/>
</dbReference>
<sequence>MRCHVLCETLASQFVIFCTKLQLRNSSYSVRNFSFIIHHILYETLTFSQCVIMFCTKPWAFHNVMGCSVQNLIFTIRYVLMETSSTSQCIVMLYAKPYPIHNALSCSV</sequence>
<proteinExistence type="predicted"/>
<keyword evidence="2" id="KW-1185">Reference proteome</keyword>
<organism evidence="1 2">
    <name type="scientific">Caerostris darwini</name>
    <dbReference type="NCBI Taxonomy" id="1538125"/>
    <lineage>
        <taxon>Eukaryota</taxon>
        <taxon>Metazoa</taxon>
        <taxon>Ecdysozoa</taxon>
        <taxon>Arthropoda</taxon>
        <taxon>Chelicerata</taxon>
        <taxon>Arachnida</taxon>
        <taxon>Araneae</taxon>
        <taxon>Araneomorphae</taxon>
        <taxon>Entelegynae</taxon>
        <taxon>Araneoidea</taxon>
        <taxon>Araneidae</taxon>
        <taxon>Caerostris</taxon>
    </lineage>
</organism>
<dbReference type="AlphaFoldDB" id="A0AAV4WWA0"/>
<accession>A0AAV4WWA0</accession>
<evidence type="ECO:0000313" key="2">
    <source>
        <dbReference type="Proteomes" id="UP001054837"/>
    </source>
</evidence>
<protein>
    <submittedName>
        <fullName evidence="1">Uncharacterized protein</fullName>
    </submittedName>
</protein>